<comment type="cofactor">
    <cofactor evidence="1">
        <name>Fe(2+)</name>
        <dbReference type="ChEBI" id="CHEBI:29033"/>
    </cofactor>
</comment>
<evidence type="ECO:0000313" key="18">
    <source>
        <dbReference type="EMBL" id="CAF4679137.1"/>
    </source>
</evidence>
<feature type="domain" description="TauD/TfdA-like" evidence="9">
    <location>
        <begin position="164"/>
        <end position="404"/>
    </location>
</feature>
<protein>
    <recommendedName>
        <fullName evidence="21">Gamma-butyrobetaine dioxygenase</fullName>
    </recommendedName>
</protein>
<evidence type="ECO:0000256" key="8">
    <source>
        <dbReference type="ARBA" id="ARBA00023004"/>
    </source>
</evidence>
<dbReference type="Proteomes" id="UP000681720">
    <property type="component" value="Unassembled WGS sequence"/>
</dbReference>
<evidence type="ECO:0000256" key="6">
    <source>
        <dbReference type="ARBA" id="ARBA00022964"/>
    </source>
</evidence>
<proteinExistence type="inferred from homology"/>
<dbReference type="EMBL" id="CAJNRF010002811">
    <property type="protein sequence ID" value="CAF2043226.1"/>
    <property type="molecule type" value="Genomic_DNA"/>
</dbReference>
<dbReference type="EMBL" id="CAJOBG010001150">
    <property type="protein sequence ID" value="CAF3899816.1"/>
    <property type="molecule type" value="Genomic_DNA"/>
</dbReference>
<evidence type="ECO:0000256" key="7">
    <source>
        <dbReference type="ARBA" id="ARBA00023002"/>
    </source>
</evidence>
<evidence type="ECO:0000313" key="17">
    <source>
        <dbReference type="EMBL" id="CAF4554569.1"/>
    </source>
</evidence>
<dbReference type="InterPro" id="IPR038492">
    <property type="entry name" value="GBBH-like_N_sf"/>
</dbReference>
<feature type="domain" description="Gamma-butyrobetaine hydroxylase-like N-terminal" evidence="10">
    <location>
        <begin position="49"/>
        <end position="109"/>
    </location>
</feature>
<dbReference type="CDD" id="cd00250">
    <property type="entry name" value="CAS_like"/>
    <property type="match status" value="1"/>
</dbReference>
<dbReference type="AlphaFoldDB" id="A0A815ZWP5"/>
<comment type="pathway">
    <text evidence="2">Amine and polyamine biosynthesis; carnitine biosynthesis.</text>
</comment>
<evidence type="ECO:0000313" key="14">
    <source>
        <dbReference type="EMBL" id="CAF2077661.1"/>
    </source>
</evidence>
<evidence type="ECO:0000313" key="11">
    <source>
        <dbReference type="EMBL" id="CAF1205226.1"/>
    </source>
</evidence>
<evidence type="ECO:0000256" key="2">
    <source>
        <dbReference type="ARBA" id="ARBA00005022"/>
    </source>
</evidence>
<dbReference type="GO" id="GO:0005739">
    <property type="term" value="C:mitochondrion"/>
    <property type="evidence" value="ECO:0007669"/>
    <property type="project" value="TreeGrafter"/>
</dbReference>
<evidence type="ECO:0000313" key="19">
    <source>
        <dbReference type="Proteomes" id="UP000663834"/>
    </source>
</evidence>
<evidence type="ECO:0000256" key="3">
    <source>
        <dbReference type="ARBA" id="ARBA00008654"/>
    </source>
</evidence>
<gene>
    <name evidence="17" type="ORF">BYL167_LOCUS38262</name>
    <name evidence="11" type="ORF">CJN711_LOCUS12228</name>
    <name evidence="18" type="ORF">GIL414_LOCUS42207</name>
    <name evidence="12" type="ORF">KQP761_LOCUS20968</name>
    <name evidence="15" type="ORF">OVN521_LOCUS9448</name>
    <name evidence="16" type="ORF">UXM345_LOCUS31494</name>
    <name evidence="13" type="ORF">WKI299_LOCUS8691</name>
    <name evidence="14" type="ORF">XDN619_LOCUS13921</name>
</gene>
<reference evidence="12" key="1">
    <citation type="submission" date="2021-02" db="EMBL/GenBank/DDBJ databases">
        <authorList>
            <person name="Nowell W R."/>
        </authorList>
    </citation>
    <scope>NUCLEOTIDE SEQUENCE</scope>
</reference>
<evidence type="ECO:0000256" key="1">
    <source>
        <dbReference type="ARBA" id="ARBA00001954"/>
    </source>
</evidence>
<dbReference type="EMBL" id="CAJNOW010010827">
    <property type="protein sequence ID" value="CAF1588841.1"/>
    <property type="molecule type" value="Genomic_DNA"/>
</dbReference>
<dbReference type="InterPro" id="IPR050411">
    <property type="entry name" value="AlphaKG_dependent_hydroxylases"/>
</dbReference>
<dbReference type="Gene3D" id="3.30.2020.30">
    <property type="match status" value="1"/>
</dbReference>
<dbReference type="GO" id="GO:0016706">
    <property type="term" value="F:2-oxoglutarate-dependent dioxygenase activity"/>
    <property type="evidence" value="ECO:0007669"/>
    <property type="project" value="UniProtKB-ARBA"/>
</dbReference>
<dbReference type="Pfam" id="PF06155">
    <property type="entry name" value="GBBH-like_N"/>
    <property type="match status" value="1"/>
</dbReference>
<keyword evidence="6" id="KW-0223">Dioxygenase</keyword>
<dbReference type="Proteomes" id="UP000663834">
    <property type="component" value="Unassembled WGS sequence"/>
</dbReference>
<evidence type="ECO:0000259" key="10">
    <source>
        <dbReference type="Pfam" id="PF06155"/>
    </source>
</evidence>
<dbReference type="InterPro" id="IPR003819">
    <property type="entry name" value="TauD/TfdA-like"/>
</dbReference>
<evidence type="ECO:0000259" key="9">
    <source>
        <dbReference type="Pfam" id="PF02668"/>
    </source>
</evidence>
<dbReference type="Proteomes" id="UP000663866">
    <property type="component" value="Unassembled WGS sequence"/>
</dbReference>
<evidence type="ECO:0000256" key="5">
    <source>
        <dbReference type="ARBA" id="ARBA00022873"/>
    </source>
</evidence>
<dbReference type="SUPFAM" id="SSF51197">
    <property type="entry name" value="Clavaminate synthase-like"/>
    <property type="match status" value="1"/>
</dbReference>
<dbReference type="Proteomes" id="UP000663887">
    <property type="component" value="Unassembled WGS sequence"/>
</dbReference>
<accession>A0A815ZWP5</accession>
<keyword evidence="5" id="KW-0124">Carnitine biosynthesis</keyword>
<evidence type="ECO:0000313" key="12">
    <source>
        <dbReference type="EMBL" id="CAF1588841.1"/>
    </source>
</evidence>
<dbReference type="Proteomes" id="UP000681967">
    <property type="component" value="Unassembled WGS sequence"/>
</dbReference>
<dbReference type="EMBL" id="CAJNRG010005526">
    <property type="protein sequence ID" value="CAF2077661.1"/>
    <property type="molecule type" value="Genomic_DNA"/>
</dbReference>
<organism evidence="12 19">
    <name type="scientific">Rotaria magnacalcarata</name>
    <dbReference type="NCBI Taxonomy" id="392030"/>
    <lineage>
        <taxon>Eukaryota</taxon>
        <taxon>Metazoa</taxon>
        <taxon>Spiralia</taxon>
        <taxon>Gnathifera</taxon>
        <taxon>Rotifera</taxon>
        <taxon>Eurotatoria</taxon>
        <taxon>Bdelloidea</taxon>
        <taxon>Philodinida</taxon>
        <taxon>Philodinidae</taxon>
        <taxon>Rotaria</taxon>
    </lineage>
</organism>
<dbReference type="Proteomes" id="UP000663855">
    <property type="component" value="Unassembled WGS sequence"/>
</dbReference>
<dbReference type="PANTHER" id="PTHR10696:SF25">
    <property type="entry name" value="OXIDOREDUCTASE AIM17-RELATED"/>
    <property type="match status" value="1"/>
</dbReference>
<dbReference type="OrthoDB" id="406634at2759"/>
<dbReference type="InterPro" id="IPR010376">
    <property type="entry name" value="GBBH-like_N"/>
</dbReference>
<dbReference type="EMBL" id="CAJOBH010088815">
    <property type="protein sequence ID" value="CAF4554569.1"/>
    <property type="molecule type" value="Genomic_DNA"/>
</dbReference>
<dbReference type="Proteomes" id="UP000663856">
    <property type="component" value="Unassembled WGS sequence"/>
</dbReference>
<dbReference type="EMBL" id="CAJNOV010005342">
    <property type="protein sequence ID" value="CAF1205226.1"/>
    <property type="molecule type" value="Genomic_DNA"/>
</dbReference>
<dbReference type="UniPathway" id="UPA00118"/>
<evidence type="ECO:0000313" key="20">
    <source>
        <dbReference type="Proteomes" id="UP000663866"/>
    </source>
</evidence>
<sequence>MLISRALRLLRYSPVLINRKNLSEQRHGNNHVDLRLKSINDTHVTLIIDGKELKYDWIFLRDSCQCHQCIDSSSKQKLHRTTDIPLNISPHETKIQVLDNNNLEIVWNQPLLNQTKNIGKHQSLYSSSWLRTYSTSENIARARYNDRPYVYWTRNNIQHVDLHVKCDDYLHSDQGLYTVLKLLNDYGIAFIDNVRGEFTVERLVERIGEIRHTFYGKTWNVQNVKQAINVAYTSVELGLHMDLLYFEAPPGLQYLHSLANDVKGGASYYADAFRAAEILRQNDPEAFEILCSYPVTFHYRNVGRHYHFTRSTIVLDRFSSNNCIDHINYAPPFQAPFECDTSKPEFRKFIQAFHSFRDLLEDSSNQLEILLEKDQCVIFHNRRVLHARREFDASSGNRWLKGSYTDLDNFKDRLRIFREKFDKVSHLEL</sequence>
<keyword evidence="4" id="KW-0479">Metal-binding</keyword>
<evidence type="ECO:0000313" key="15">
    <source>
        <dbReference type="EMBL" id="CAF3899816.1"/>
    </source>
</evidence>
<keyword evidence="8" id="KW-0408">Iron</keyword>
<dbReference type="EMBL" id="CAJOBF010008924">
    <property type="protein sequence ID" value="CAF4265177.1"/>
    <property type="molecule type" value="Genomic_DNA"/>
</dbReference>
<dbReference type="EMBL" id="CAJOBJ010121683">
    <property type="protein sequence ID" value="CAF4679137.1"/>
    <property type="molecule type" value="Genomic_DNA"/>
</dbReference>
<dbReference type="Proteomes" id="UP000663842">
    <property type="component" value="Unassembled WGS sequence"/>
</dbReference>
<dbReference type="Pfam" id="PF02668">
    <property type="entry name" value="TauD"/>
    <property type="match status" value="1"/>
</dbReference>
<keyword evidence="20" id="KW-1185">Reference proteome</keyword>
<dbReference type="GO" id="GO:0046872">
    <property type="term" value="F:metal ion binding"/>
    <property type="evidence" value="ECO:0007669"/>
    <property type="project" value="UniProtKB-KW"/>
</dbReference>
<dbReference type="PANTHER" id="PTHR10696">
    <property type="entry name" value="GAMMA-BUTYROBETAINE HYDROXYLASE-RELATED"/>
    <property type="match status" value="1"/>
</dbReference>
<dbReference type="Gene3D" id="3.60.130.10">
    <property type="entry name" value="Clavaminate synthase-like"/>
    <property type="match status" value="1"/>
</dbReference>
<evidence type="ECO:0000256" key="4">
    <source>
        <dbReference type="ARBA" id="ARBA00022723"/>
    </source>
</evidence>
<comment type="caution">
    <text evidence="12">The sequence shown here is derived from an EMBL/GenBank/DDBJ whole genome shotgun (WGS) entry which is preliminary data.</text>
</comment>
<name>A0A815ZWP5_9BILA</name>
<dbReference type="InterPro" id="IPR042098">
    <property type="entry name" value="TauD-like_sf"/>
</dbReference>
<dbReference type="GO" id="GO:0045329">
    <property type="term" value="P:carnitine biosynthetic process"/>
    <property type="evidence" value="ECO:0007669"/>
    <property type="project" value="UniProtKB-UniPathway"/>
</dbReference>
<evidence type="ECO:0000313" key="16">
    <source>
        <dbReference type="EMBL" id="CAF4265177.1"/>
    </source>
</evidence>
<evidence type="ECO:0008006" key="21">
    <source>
        <dbReference type="Google" id="ProtNLM"/>
    </source>
</evidence>
<keyword evidence="7" id="KW-0560">Oxidoreductase</keyword>
<comment type="similarity">
    <text evidence="3">Belongs to the gamma-BBH/TMLD family.</text>
</comment>
<evidence type="ECO:0000313" key="13">
    <source>
        <dbReference type="EMBL" id="CAF2043226.1"/>
    </source>
</evidence>